<dbReference type="PANTHER" id="PTHR45646">
    <property type="entry name" value="SERINE/THREONINE-PROTEIN KINASE DOA-RELATED"/>
    <property type="match status" value="1"/>
</dbReference>
<evidence type="ECO:0000256" key="5">
    <source>
        <dbReference type="ARBA" id="ARBA00022840"/>
    </source>
</evidence>
<evidence type="ECO:0000256" key="4">
    <source>
        <dbReference type="ARBA" id="ARBA00022777"/>
    </source>
</evidence>
<dbReference type="Pfam" id="PF00069">
    <property type="entry name" value="Pkinase"/>
    <property type="match status" value="1"/>
</dbReference>
<dbReference type="OrthoDB" id="5979581at2759"/>
<name>A0A2I2FNI4_ASPCN</name>
<dbReference type="InterPro" id="IPR000719">
    <property type="entry name" value="Prot_kinase_dom"/>
</dbReference>
<dbReference type="InterPro" id="IPR011009">
    <property type="entry name" value="Kinase-like_dom_sf"/>
</dbReference>
<dbReference type="SUPFAM" id="SSF56112">
    <property type="entry name" value="Protein kinase-like (PK-like)"/>
    <property type="match status" value="1"/>
</dbReference>
<dbReference type="GO" id="GO:0005634">
    <property type="term" value="C:nucleus"/>
    <property type="evidence" value="ECO:0007669"/>
    <property type="project" value="TreeGrafter"/>
</dbReference>
<evidence type="ECO:0000256" key="1">
    <source>
        <dbReference type="ARBA" id="ARBA00022527"/>
    </source>
</evidence>
<evidence type="ECO:0000259" key="6">
    <source>
        <dbReference type="PROSITE" id="PS50011"/>
    </source>
</evidence>
<dbReference type="PANTHER" id="PTHR45646:SF11">
    <property type="entry name" value="SERINE_THREONINE-PROTEIN KINASE DOA"/>
    <property type="match status" value="1"/>
</dbReference>
<evidence type="ECO:0000313" key="7">
    <source>
        <dbReference type="EMBL" id="PLB42182.1"/>
    </source>
</evidence>
<dbReference type="PROSITE" id="PS50011">
    <property type="entry name" value="PROTEIN_KINASE_DOM"/>
    <property type="match status" value="1"/>
</dbReference>
<dbReference type="AlphaFoldDB" id="A0A2I2FNI4"/>
<dbReference type="RefSeq" id="XP_024676194.1">
    <property type="nucleotide sequence ID" value="XM_024814733.1"/>
</dbReference>
<dbReference type="STRING" id="41067.A0A2I2FNI4"/>
<evidence type="ECO:0000256" key="2">
    <source>
        <dbReference type="ARBA" id="ARBA00022679"/>
    </source>
</evidence>
<protein>
    <submittedName>
        <fullName evidence="7">Protein kinase-like protein</fullName>
    </submittedName>
</protein>
<proteinExistence type="predicted"/>
<evidence type="ECO:0000256" key="3">
    <source>
        <dbReference type="ARBA" id="ARBA00022741"/>
    </source>
</evidence>
<dbReference type="GO" id="GO:0004674">
    <property type="term" value="F:protein serine/threonine kinase activity"/>
    <property type="evidence" value="ECO:0007669"/>
    <property type="project" value="UniProtKB-KW"/>
</dbReference>
<feature type="domain" description="Protein kinase" evidence="6">
    <location>
        <begin position="1"/>
        <end position="251"/>
    </location>
</feature>
<keyword evidence="8" id="KW-1185">Reference proteome</keyword>
<keyword evidence="4 7" id="KW-0418">Kinase</keyword>
<dbReference type="GO" id="GO:0005524">
    <property type="term" value="F:ATP binding"/>
    <property type="evidence" value="ECO:0007669"/>
    <property type="project" value="UniProtKB-KW"/>
</dbReference>
<sequence length="268" mass="30922">MHERGFMHGDLHRGNILLLFQAQSDLDNLSTRELYELYGKPDLVPVTRYDGQPPPPGVPKHGVIPIWLGASSKKITLPEARIILTDFGETFSPAREKRFESRTPLLIRPPEALFEPTRPLTFSSDIWSLACTIWDIVAQRSLFEGFLTDEDDMTCQQIAALGPLPRKWWERWKGRGNYFNDDGEPNNRATSQYGPLEDSFELDVQKARVREGMSPFGSGERDAFFEMMRSMLAFRPEERLSVQQVLEAEWMVKWAIPEYEKIRSEREG</sequence>
<keyword evidence="5" id="KW-0067">ATP-binding</keyword>
<organism evidence="7 8">
    <name type="scientific">Aspergillus candidus</name>
    <dbReference type="NCBI Taxonomy" id="41067"/>
    <lineage>
        <taxon>Eukaryota</taxon>
        <taxon>Fungi</taxon>
        <taxon>Dikarya</taxon>
        <taxon>Ascomycota</taxon>
        <taxon>Pezizomycotina</taxon>
        <taxon>Eurotiomycetes</taxon>
        <taxon>Eurotiomycetidae</taxon>
        <taxon>Eurotiales</taxon>
        <taxon>Aspergillaceae</taxon>
        <taxon>Aspergillus</taxon>
        <taxon>Aspergillus subgen. Circumdati</taxon>
    </lineage>
</organism>
<evidence type="ECO:0000313" key="8">
    <source>
        <dbReference type="Proteomes" id="UP000234585"/>
    </source>
</evidence>
<dbReference type="EMBL" id="KZ559118">
    <property type="protein sequence ID" value="PLB42182.1"/>
    <property type="molecule type" value="Genomic_DNA"/>
</dbReference>
<dbReference type="GeneID" id="36521893"/>
<dbReference type="InterPro" id="IPR051175">
    <property type="entry name" value="CLK_kinases"/>
</dbReference>
<dbReference type="Gene3D" id="1.10.510.10">
    <property type="entry name" value="Transferase(Phosphotransferase) domain 1"/>
    <property type="match status" value="1"/>
</dbReference>
<keyword evidence="2" id="KW-0808">Transferase</keyword>
<keyword evidence="1" id="KW-0723">Serine/threonine-protein kinase</keyword>
<keyword evidence="3" id="KW-0547">Nucleotide-binding</keyword>
<gene>
    <name evidence="7" type="ORF">BDW47DRAFT_114893</name>
</gene>
<accession>A0A2I2FNI4</accession>
<dbReference type="GO" id="GO:0043484">
    <property type="term" value="P:regulation of RNA splicing"/>
    <property type="evidence" value="ECO:0007669"/>
    <property type="project" value="TreeGrafter"/>
</dbReference>
<dbReference type="Proteomes" id="UP000234585">
    <property type="component" value="Unassembled WGS sequence"/>
</dbReference>
<reference evidence="7 8" key="1">
    <citation type="submission" date="2017-12" db="EMBL/GenBank/DDBJ databases">
        <authorList>
            <consortium name="DOE Joint Genome Institute"/>
            <person name="Haridas S."/>
            <person name="Kjaerbolling I."/>
            <person name="Vesth T.C."/>
            <person name="Frisvad J.C."/>
            <person name="Nybo J.L."/>
            <person name="Theobald S."/>
            <person name="Kuo A."/>
            <person name="Bowyer P."/>
            <person name="Matsuda Y."/>
            <person name="Mondo S."/>
            <person name="Lyhne E.K."/>
            <person name="Kogle M.E."/>
            <person name="Clum A."/>
            <person name="Lipzen A."/>
            <person name="Salamov A."/>
            <person name="Ngan C.Y."/>
            <person name="Daum C."/>
            <person name="Chiniquy J."/>
            <person name="Barry K."/>
            <person name="LaButti K."/>
            <person name="Simmons B.A."/>
            <person name="Magnuson J.K."/>
            <person name="Mortensen U.H."/>
            <person name="Larsen T.O."/>
            <person name="Grigoriev I.V."/>
            <person name="Baker S.E."/>
            <person name="Andersen M.R."/>
            <person name="Nordberg H.P."/>
            <person name="Cantor M.N."/>
            <person name="Hua S.X."/>
        </authorList>
    </citation>
    <scope>NUCLEOTIDE SEQUENCE [LARGE SCALE GENOMIC DNA]</scope>
    <source>
        <strain evidence="7 8">CBS 102.13</strain>
    </source>
</reference>